<name>A0A6A5RB76_9PLEO</name>
<dbReference type="Proteomes" id="UP000800082">
    <property type="component" value="Unassembled WGS sequence"/>
</dbReference>
<sequence>MRLSRTRLLDDRAQSSEVMWKYENAAFKPTRRAETIEAAVNCSEHSEEDSVQSFDMNDEGWMFDINLFDSHEPCCIFNVMLTDSPKNLTCVGLGKMHLNLYTRGGSLLAGHCAWLIQGEKSECGRSITPGPMVRSSPKYQRRIRPEVSHVIGVKQRQ</sequence>
<keyword evidence="2" id="KW-1185">Reference proteome</keyword>
<dbReference type="RefSeq" id="XP_033444567.1">
    <property type="nucleotide sequence ID" value="XM_033589061.1"/>
</dbReference>
<protein>
    <submittedName>
        <fullName evidence="1">Uncharacterized protein</fullName>
    </submittedName>
</protein>
<gene>
    <name evidence="1" type="ORF">M421DRAFT_295319</name>
</gene>
<evidence type="ECO:0000313" key="2">
    <source>
        <dbReference type="Proteomes" id="UP000800082"/>
    </source>
</evidence>
<accession>A0A6A5RB76</accession>
<proteinExistence type="predicted"/>
<dbReference type="EMBL" id="ML978995">
    <property type="protein sequence ID" value="KAF1924314.1"/>
    <property type="molecule type" value="Genomic_DNA"/>
</dbReference>
<organism evidence="1 2">
    <name type="scientific">Didymella exigua CBS 183.55</name>
    <dbReference type="NCBI Taxonomy" id="1150837"/>
    <lineage>
        <taxon>Eukaryota</taxon>
        <taxon>Fungi</taxon>
        <taxon>Dikarya</taxon>
        <taxon>Ascomycota</taxon>
        <taxon>Pezizomycotina</taxon>
        <taxon>Dothideomycetes</taxon>
        <taxon>Pleosporomycetidae</taxon>
        <taxon>Pleosporales</taxon>
        <taxon>Pleosporineae</taxon>
        <taxon>Didymellaceae</taxon>
        <taxon>Didymella</taxon>
    </lineage>
</organism>
<reference evidence="1" key="1">
    <citation type="journal article" date="2020" name="Stud. Mycol.">
        <title>101 Dothideomycetes genomes: a test case for predicting lifestyles and emergence of pathogens.</title>
        <authorList>
            <person name="Haridas S."/>
            <person name="Albert R."/>
            <person name="Binder M."/>
            <person name="Bloem J."/>
            <person name="Labutti K."/>
            <person name="Salamov A."/>
            <person name="Andreopoulos B."/>
            <person name="Baker S."/>
            <person name="Barry K."/>
            <person name="Bills G."/>
            <person name="Bluhm B."/>
            <person name="Cannon C."/>
            <person name="Castanera R."/>
            <person name="Culley D."/>
            <person name="Daum C."/>
            <person name="Ezra D."/>
            <person name="Gonzalez J."/>
            <person name="Henrissat B."/>
            <person name="Kuo A."/>
            <person name="Liang C."/>
            <person name="Lipzen A."/>
            <person name="Lutzoni F."/>
            <person name="Magnuson J."/>
            <person name="Mondo S."/>
            <person name="Nolan M."/>
            <person name="Ohm R."/>
            <person name="Pangilinan J."/>
            <person name="Park H.-J."/>
            <person name="Ramirez L."/>
            <person name="Alfaro M."/>
            <person name="Sun H."/>
            <person name="Tritt A."/>
            <person name="Yoshinaga Y."/>
            <person name="Zwiers L.-H."/>
            <person name="Turgeon B."/>
            <person name="Goodwin S."/>
            <person name="Spatafora J."/>
            <person name="Crous P."/>
            <person name="Grigoriev I."/>
        </authorList>
    </citation>
    <scope>NUCLEOTIDE SEQUENCE</scope>
    <source>
        <strain evidence="1">CBS 183.55</strain>
    </source>
</reference>
<dbReference type="GeneID" id="54346708"/>
<evidence type="ECO:0000313" key="1">
    <source>
        <dbReference type="EMBL" id="KAF1924314.1"/>
    </source>
</evidence>
<dbReference type="AlphaFoldDB" id="A0A6A5RB76"/>